<evidence type="ECO:0000313" key="2">
    <source>
        <dbReference type="EMBL" id="VDL59000.1"/>
    </source>
</evidence>
<dbReference type="SUPFAM" id="SSF49265">
    <property type="entry name" value="Fibronectin type III"/>
    <property type="match status" value="1"/>
</dbReference>
<accession>A0A3P6ZFH1</accession>
<feature type="compositionally biased region" description="Polar residues" evidence="1">
    <location>
        <begin position="218"/>
        <end position="236"/>
    </location>
</feature>
<organism evidence="2 3">
    <name type="scientific">Hymenolepis diminuta</name>
    <name type="common">Rat tapeworm</name>
    <dbReference type="NCBI Taxonomy" id="6216"/>
    <lineage>
        <taxon>Eukaryota</taxon>
        <taxon>Metazoa</taxon>
        <taxon>Spiralia</taxon>
        <taxon>Lophotrochozoa</taxon>
        <taxon>Platyhelminthes</taxon>
        <taxon>Cestoda</taxon>
        <taxon>Eucestoda</taxon>
        <taxon>Cyclophyllidea</taxon>
        <taxon>Hymenolepididae</taxon>
        <taxon>Hymenolepis</taxon>
    </lineage>
</organism>
<dbReference type="EMBL" id="UYSG01006774">
    <property type="protein sequence ID" value="VDL59000.1"/>
    <property type="molecule type" value="Genomic_DNA"/>
</dbReference>
<gene>
    <name evidence="2" type="ORF">HDID_LOCUS6682</name>
</gene>
<dbReference type="Proteomes" id="UP000274504">
    <property type="component" value="Unassembled WGS sequence"/>
</dbReference>
<proteinExistence type="predicted"/>
<protein>
    <submittedName>
        <fullName evidence="2">Uncharacterized protein</fullName>
    </submittedName>
</protein>
<dbReference type="Gene3D" id="2.60.40.10">
    <property type="entry name" value="Immunoglobulins"/>
    <property type="match status" value="1"/>
</dbReference>
<dbReference type="InterPro" id="IPR036116">
    <property type="entry name" value="FN3_sf"/>
</dbReference>
<name>A0A3P6ZFH1_HYMDI</name>
<evidence type="ECO:0000313" key="3">
    <source>
        <dbReference type="Proteomes" id="UP000274504"/>
    </source>
</evidence>
<dbReference type="InterPro" id="IPR013783">
    <property type="entry name" value="Ig-like_fold"/>
</dbReference>
<sequence>MTITWDTNALETRGAIVASCIAIKTTSKILPKYMIKSAAKNEKCSIMSLDANYSYNVFVLEEGTKNQTVTLGVFQICPSGDHLGMMNAEAISSTSIKLTWKFKLDSTWLINPMNLSCKKVGHSAPVFTETLGNTTTNVTVNNLEEDTAYLCTINTTANVPAYNQPAVCGRSNTFSAITTKRYPMKTTASTSVELVNDTSAYTEFDEQVEGDGEFGETTMESTSASEVTDMRSSSSG</sequence>
<evidence type="ECO:0000256" key="1">
    <source>
        <dbReference type="SAM" id="MobiDB-lite"/>
    </source>
</evidence>
<reference evidence="2 3" key="1">
    <citation type="submission" date="2018-11" db="EMBL/GenBank/DDBJ databases">
        <authorList>
            <consortium name="Pathogen Informatics"/>
        </authorList>
    </citation>
    <scope>NUCLEOTIDE SEQUENCE [LARGE SCALE GENOMIC DNA]</scope>
</reference>
<feature type="region of interest" description="Disordered" evidence="1">
    <location>
        <begin position="207"/>
        <end position="236"/>
    </location>
</feature>
<dbReference type="AlphaFoldDB" id="A0A3P6ZFH1"/>